<dbReference type="InterPro" id="IPR053137">
    <property type="entry name" value="NLR-like"/>
</dbReference>
<comment type="caution">
    <text evidence="4">The sequence shown here is derived from an EMBL/GenBank/DDBJ whole genome shotgun (WGS) entry which is preliminary data.</text>
</comment>
<dbReference type="Gene3D" id="3.40.50.1580">
    <property type="entry name" value="Nucleoside phosphorylase domain"/>
    <property type="match status" value="1"/>
</dbReference>
<feature type="repeat" description="ANK" evidence="2">
    <location>
        <begin position="948"/>
        <end position="980"/>
    </location>
</feature>
<dbReference type="InterPro" id="IPR035994">
    <property type="entry name" value="Nucleoside_phosphorylase_sf"/>
</dbReference>
<dbReference type="PANTHER" id="PTHR46082">
    <property type="entry name" value="ATP/GTP-BINDING PROTEIN-RELATED"/>
    <property type="match status" value="1"/>
</dbReference>
<evidence type="ECO:0000256" key="2">
    <source>
        <dbReference type="PROSITE-ProRule" id="PRU00023"/>
    </source>
</evidence>
<feature type="repeat" description="ANK" evidence="2">
    <location>
        <begin position="913"/>
        <end position="945"/>
    </location>
</feature>
<name>A0AAD9AKU8_9PEZI</name>
<evidence type="ECO:0000256" key="1">
    <source>
        <dbReference type="ARBA" id="ARBA00022737"/>
    </source>
</evidence>
<dbReference type="InterPro" id="IPR002110">
    <property type="entry name" value="Ankyrin_rpt"/>
</dbReference>
<dbReference type="AlphaFoldDB" id="A0AAD9AKU8"/>
<dbReference type="InterPro" id="IPR007111">
    <property type="entry name" value="NACHT_NTPase"/>
</dbReference>
<dbReference type="SUPFAM" id="SSF53167">
    <property type="entry name" value="Purine and uridine phosphorylases"/>
    <property type="match status" value="1"/>
</dbReference>
<dbReference type="SMART" id="SM00248">
    <property type="entry name" value="ANK"/>
    <property type="match status" value="9"/>
</dbReference>
<feature type="repeat" description="ANK" evidence="2">
    <location>
        <begin position="1156"/>
        <end position="1183"/>
    </location>
</feature>
<dbReference type="SUPFAM" id="SSF48403">
    <property type="entry name" value="Ankyrin repeat"/>
    <property type="match status" value="1"/>
</dbReference>
<dbReference type="PROSITE" id="PS50837">
    <property type="entry name" value="NACHT"/>
    <property type="match status" value="1"/>
</dbReference>
<dbReference type="Gene3D" id="3.40.50.300">
    <property type="entry name" value="P-loop containing nucleotide triphosphate hydrolases"/>
    <property type="match status" value="1"/>
</dbReference>
<dbReference type="SUPFAM" id="SSF52540">
    <property type="entry name" value="P-loop containing nucleoside triphosphate hydrolases"/>
    <property type="match status" value="1"/>
</dbReference>
<dbReference type="InterPro" id="IPR027417">
    <property type="entry name" value="P-loop_NTPase"/>
</dbReference>
<keyword evidence="2" id="KW-0040">ANK repeat</keyword>
<evidence type="ECO:0000259" key="3">
    <source>
        <dbReference type="PROSITE" id="PS50837"/>
    </source>
</evidence>
<gene>
    <name evidence="4" type="ORF">CCHR01_07324</name>
</gene>
<dbReference type="PROSITE" id="PS50088">
    <property type="entry name" value="ANK_REPEAT"/>
    <property type="match status" value="4"/>
</dbReference>
<dbReference type="Pfam" id="PF12796">
    <property type="entry name" value="Ank_2"/>
    <property type="match status" value="3"/>
</dbReference>
<accession>A0AAD9AKU8</accession>
<dbReference type="InterPro" id="IPR036770">
    <property type="entry name" value="Ankyrin_rpt-contain_sf"/>
</dbReference>
<dbReference type="Pfam" id="PF24883">
    <property type="entry name" value="NPHP3_N"/>
    <property type="match status" value="1"/>
</dbReference>
<reference evidence="4" key="1">
    <citation type="submission" date="2023-01" db="EMBL/GenBank/DDBJ databases">
        <title>Colletotrichum chrysophilum M932 genome sequence.</title>
        <authorList>
            <person name="Baroncelli R."/>
        </authorList>
    </citation>
    <scope>NUCLEOTIDE SEQUENCE</scope>
    <source>
        <strain evidence="4">M932</strain>
    </source>
</reference>
<organism evidence="4 5">
    <name type="scientific">Colletotrichum chrysophilum</name>
    <dbReference type="NCBI Taxonomy" id="1836956"/>
    <lineage>
        <taxon>Eukaryota</taxon>
        <taxon>Fungi</taxon>
        <taxon>Dikarya</taxon>
        <taxon>Ascomycota</taxon>
        <taxon>Pezizomycotina</taxon>
        <taxon>Sordariomycetes</taxon>
        <taxon>Hypocreomycetidae</taxon>
        <taxon>Glomerellales</taxon>
        <taxon>Glomerellaceae</taxon>
        <taxon>Colletotrichum</taxon>
        <taxon>Colletotrichum gloeosporioides species complex</taxon>
    </lineage>
</organism>
<dbReference type="PANTHER" id="PTHR46082:SF11">
    <property type="entry name" value="AAA+ ATPASE DOMAIN-CONTAINING PROTEIN-RELATED"/>
    <property type="match status" value="1"/>
</dbReference>
<keyword evidence="5" id="KW-1185">Reference proteome</keyword>
<evidence type="ECO:0000313" key="4">
    <source>
        <dbReference type="EMBL" id="KAK1850086.1"/>
    </source>
</evidence>
<evidence type="ECO:0000313" key="5">
    <source>
        <dbReference type="Proteomes" id="UP001243330"/>
    </source>
</evidence>
<proteinExistence type="predicted"/>
<dbReference type="GO" id="GO:0003824">
    <property type="term" value="F:catalytic activity"/>
    <property type="evidence" value="ECO:0007669"/>
    <property type="project" value="InterPro"/>
</dbReference>
<dbReference type="Gene3D" id="1.25.40.20">
    <property type="entry name" value="Ankyrin repeat-containing domain"/>
    <property type="match status" value="3"/>
</dbReference>
<dbReference type="Pfam" id="PF01048">
    <property type="entry name" value="PNP_UDP_1"/>
    <property type="match status" value="1"/>
</dbReference>
<dbReference type="Proteomes" id="UP001243330">
    <property type="component" value="Unassembled WGS sequence"/>
</dbReference>
<dbReference type="InterPro" id="IPR056884">
    <property type="entry name" value="NPHP3-like_N"/>
</dbReference>
<feature type="repeat" description="ANK" evidence="2">
    <location>
        <begin position="1184"/>
        <end position="1216"/>
    </location>
</feature>
<dbReference type="PROSITE" id="PS50297">
    <property type="entry name" value="ANK_REP_REGION"/>
    <property type="match status" value="4"/>
</dbReference>
<dbReference type="EMBL" id="JAQOWY010000128">
    <property type="protein sequence ID" value="KAK1850086.1"/>
    <property type="molecule type" value="Genomic_DNA"/>
</dbReference>
<dbReference type="GO" id="GO:0009116">
    <property type="term" value="P:nucleoside metabolic process"/>
    <property type="evidence" value="ECO:0007669"/>
    <property type="project" value="InterPro"/>
</dbReference>
<feature type="domain" description="NACHT" evidence="3">
    <location>
        <begin position="411"/>
        <end position="556"/>
    </location>
</feature>
<keyword evidence="1" id="KW-0677">Repeat</keyword>
<protein>
    <submittedName>
        <fullName evidence="4">Nacht and ankyrin domain protein</fullName>
    </submittedName>
</protein>
<sequence length="1247" mass="137865">MPHSQQYSDPQIYTVGWICAISTEFTAAKAFLEEQHARPSVVAQHDNNNYALGTIGGHNIVIAVLPNGEYGIASAAIVARDMLHSFPNVRIGLMVGIGGGAPSPRQDIRLGDVVVSSRHGGRGGISQYDFGKAVQNQDDAFQYSGHLNQPPTLLRTAVEALESHYEMEGHTLSANVDKVLQLRKRLQNKFSRPSPRSDRLYLSTVIHPNSSDTCESLCGDDPALLISRNQRGEEEDDPKIHYGLIASANQLVKDSNLRDKLATEHGVLCFEMEAAGLINHFPCLVVRGICDYSDSHKSKDWQGFAAMMAAAYTSDLLRQITPTEVEGERRLSAVLDSLQEDVARLRQDVCQIKIVTAALDNEQHISSLHNWLSPADPSSNAITARSRRHNRSGTWFLEGDVLDEWDKGTRQHFWLHGMAGCGKTILCSTIIDSLDNHETSRTIKFFFDFNDTRKQTVDSLIRSLVWQLYRTEEGMTSDLNELYEACDKGRNQPGIDILSKCLHSMMQLFPRVNVIIDALDECIARNDLLCWMEDLVNRPDLRTVKLIVTGRPESDLLQRLSSLFGEHNCMALDKDAIDKDISLYVNARLGSDPRFTSKRTPQDLIDQICLKVGNGADGMFRWATCQLDNLATCDSPRSIKEALNDLPRDLNETYRRILQDMRPELKQKGFQLLRFLVYADKPLTVAEAKDVLATHIETVPHHFDIERRLFVDEDLLRYCPGLIMTTTYSYVDWRFKGYPSKRTVEREQKEVHLAHFSVKEYLLREHEFQIMTASVQMVNTCLAYLKDSHAGCLDRPFTNQATEVLFDYARLAEACDDIAEGLLSLFRVNGSIDLFQKHLDIINASNCSSPTIYFTCKAGLPRVLTSLLKERVSAGNGSPLEGNEWALDAATSKGYQEIIEVLLENGASPNGSGEPSPLAVASRNGQEGIVELLLDHGADVHSGDDLTQRLDPLVAAAENGHIKIVILLIDRGANVLTSRNKFNEDALLVAAANDDEDMVRLLLGHGAGESTGDDVHSLALHIASSNGNQAIVSLLLENCIEFLPEHFREDHPLYAASSSGHGQVVKLLLDHSDRLHIDSSCIQSALLALSGNNQENIKRLLVEHLSKLTTDGCQAQRPSLFSAAVAGDKKTVELLLLEGANPNTHENRDGVLCYVLASAAYAGNQEIVQILLDNGADVNAVDGSGETAVYKAVLGQHGEVARILLGRGADIGLGASSIEYCIKHQLADMKQIIVERAPHADTGWVIC</sequence>
<dbReference type="InterPro" id="IPR000845">
    <property type="entry name" value="Nucleoside_phosphorylase_d"/>
</dbReference>